<dbReference type="EC" id="2.5.1.3" evidence="9"/>
<dbReference type="NCBIfam" id="TIGR00693">
    <property type="entry name" value="thiE"/>
    <property type="match status" value="1"/>
</dbReference>
<dbReference type="GO" id="GO:0004789">
    <property type="term" value="F:thiamine-phosphate diphosphorylase activity"/>
    <property type="evidence" value="ECO:0007669"/>
    <property type="project" value="UniProtKB-UniRule"/>
</dbReference>
<evidence type="ECO:0000256" key="2">
    <source>
        <dbReference type="ARBA" id="ARBA00022679"/>
    </source>
</evidence>
<keyword evidence="4 9" id="KW-0460">Magnesium</keyword>
<evidence type="ECO:0000256" key="11">
    <source>
        <dbReference type="RuleBase" id="RU004253"/>
    </source>
</evidence>
<keyword evidence="3 9" id="KW-0479">Metal-binding</keyword>
<dbReference type="Pfam" id="PF02581">
    <property type="entry name" value="TMP-TENI"/>
    <property type="match status" value="1"/>
</dbReference>
<feature type="binding site" evidence="9">
    <location>
        <position position="164"/>
    </location>
    <ligand>
        <name>2-[(2R,5Z)-2-carboxy-4-methylthiazol-5(2H)-ylidene]ethyl phosphate</name>
        <dbReference type="ChEBI" id="CHEBI:62899"/>
    </ligand>
</feature>
<evidence type="ECO:0000256" key="4">
    <source>
        <dbReference type="ARBA" id="ARBA00022842"/>
    </source>
</evidence>
<dbReference type="InterPro" id="IPR036206">
    <property type="entry name" value="ThiamineP_synth_sf"/>
</dbReference>
<evidence type="ECO:0000313" key="14">
    <source>
        <dbReference type="Proteomes" id="UP000237682"/>
    </source>
</evidence>
<sequence length="211" mass="22859">MSVVDHIWRLDPFYPVVDSVDWVERLVRQGTRLVQLRIKDRDDETALPDIRAALAICRAHGADLVVNDYWRAAITAGADFLHLGQGDLDTADLAAIRAAGMKLGISTHDHGELARALACEPDYVALGPIYPTTLKVMPFAPQGLERIGEWKELIGDLPLIAIGGITLERAADCLSAGADVIAMVSDVTRHPDPDARIKAWLAATRPAAVKA</sequence>
<dbReference type="GO" id="GO:0000287">
    <property type="term" value="F:magnesium ion binding"/>
    <property type="evidence" value="ECO:0007669"/>
    <property type="project" value="UniProtKB-UniRule"/>
</dbReference>
<gene>
    <name evidence="9" type="primary">thiE</name>
    <name evidence="13" type="ORF">C5L14_18500</name>
</gene>
<dbReference type="InterPro" id="IPR022998">
    <property type="entry name" value="ThiamineP_synth_TenI"/>
</dbReference>
<keyword evidence="2 9" id="KW-0808">Transferase</keyword>
<comment type="cofactor">
    <cofactor evidence="9">
        <name>Mg(2+)</name>
        <dbReference type="ChEBI" id="CHEBI:18420"/>
    </cofactor>
    <text evidence="9">Binds 1 Mg(2+) ion per subunit.</text>
</comment>
<dbReference type="UniPathway" id="UPA00060">
    <property type="reaction ID" value="UER00141"/>
</dbReference>
<comment type="caution">
    <text evidence="9">Lacks conserved residue(s) required for the propagation of feature annotation.</text>
</comment>
<dbReference type="GO" id="GO:0009229">
    <property type="term" value="P:thiamine diphosphate biosynthetic process"/>
    <property type="evidence" value="ECO:0007669"/>
    <property type="project" value="UniProtKB-UniRule"/>
</dbReference>
<name>A0A2S9QA95_9HYPH</name>
<feature type="binding site" evidence="9">
    <location>
        <begin position="35"/>
        <end position="39"/>
    </location>
    <ligand>
        <name>4-amino-2-methyl-5-(diphosphooxymethyl)pyrimidine</name>
        <dbReference type="ChEBI" id="CHEBI:57841"/>
    </ligand>
</feature>
<evidence type="ECO:0000256" key="1">
    <source>
        <dbReference type="ARBA" id="ARBA00005165"/>
    </source>
</evidence>
<feature type="domain" description="Thiamine phosphate synthase/TenI" evidence="12">
    <location>
        <begin position="18"/>
        <end position="187"/>
    </location>
</feature>
<evidence type="ECO:0000256" key="10">
    <source>
        <dbReference type="RuleBase" id="RU003826"/>
    </source>
</evidence>
<dbReference type="CDD" id="cd00564">
    <property type="entry name" value="TMP_TenI"/>
    <property type="match status" value="1"/>
</dbReference>
<dbReference type="Gene3D" id="3.20.20.70">
    <property type="entry name" value="Aldolase class I"/>
    <property type="match status" value="1"/>
</dbReference>
<dbReference type="RefSeq" id="WP_105863525.1">
    <property type="nucleotide sequence ID" value="NZ_PUEJ01000006.1"/>
</dbReference>
<dbReference type="FunFam" id="3.20.20.70:FF:000064">
    <property type="entry name" value="Thiamine-phosphate synthase"/>
    <property type="match status" value="1"/>
</dbReference>
<comment type="catalytic activity">
    <reaction evidence="6 9 10">
        <text>4-methyl-5-(2-phosphooxyethyl)-thiazole + 4-amino-2-methyl-5-(diphosphooxymethyl)pyrimidine + H(+) = thiamine phosphate + diphosphate</text>
        <dbReference type="Rhea" id="RHEA:22328"/>
        <dbReference type="ChEBI" id="CHEBI:15378"/>
        <dbReference type="ChEBI" id="CHEBI:33019"/>
        <dbReference type="ChEBI" id="CHEBI:37575"/>
        <dbReference type="ChEBI" id="CHEBI:57841"/>
        <dbReference type="ChEBI" id="CHEBI:58296"/>
        <dbReference type="EC" id="2.5.1.3"/>
    </reaction>
</comment>
<organism evidence="13 14">
    <name type="scientific">Labrys okinawensis</name>
    <dbReference type="NCBI Taxonomy" id="346911"/>
    <lineage>
        <taxon>Bacteria</taxon>
        <taxon>Pseudomonadati</taxon>
        <taxon>Pseudomonadota</taxon>
        <taxon>Alphaproteobacteria</taxon>
        <taxon>Hyphomicrobiales</taxon>
        <taxon>Xanthobacteraceae</taxon>
        <taxon>Labrys</taxon>
    </lineage>
</organism>
<keyword evidence="14" id="KW-1185">Reference proteome</keyword>
<evidence type="ECO:0000256" key="6">
    <source>
        <dbReference type="ARBA" id="ARBA00047334"/>
    </source>
</evidence>
<feature type="binding site" evidence="9">
    <location>
        <position position="106"/>
    </location>
    <ligand>
        <name>4-amino-2-methyl-5-(diphosphooxymethyl)pyrimidine</name>
        <dbReference type="ChEBI" id="CHEBI:57841"/>
    </ligand>
</feature>
<dbReference type="OrthoDB" id="9794842at2"/>
<dbReference type="PANTHER" id="PTHR20857:SF15">
    <property type="entry name" value="THIAMINE-PHOSPHATE SYNTHASE"/>
    <property type="match status" value="1"/>
</dbReference>
<evidence type="ECO:0000256" key="5">
    <source>
        <dbReference type="ARBA" id="ARBA00022977"/>
    </source>
</evidence>
<dbReference type="InterPro" id="IPR034291">
    <property type="entry name" value="TMP_synthase"/>
</dbReference>
<comment type="caution">
    <text evidence="13">The sequence shown here is derived from an EMBL/GenBank/DDBJ whole genome shotgun (WGS) entry which is preliminary data.</text>
</comment>
<dbReference type="HAMAP" id="MF_00097">
    <property type="entry name" value="TMP_synthase"/>
    <property type="match status" value="1"/>
</dbReference>
<dbReference type="NCBIfam" id="NF000734">
    <property type="entry name" value="PRK00043.1-5"/>
    <property type="match status" value="1"/>
</dbReference>
<protein>
    <recommendedName>
        <fullName evidence="9">Thiamine-phosphate synthase</fullName>
        <shortName evidence="9">TP synthase</shortName>
        <shortName evidence="9">TPS</shortName>
        <ecNumber evidence="9">2.5.1.3</ecNumber>
    </recommendedName>
    <alternativeName>
        <fullName evidence="9">Thiamine-phosphate pyrophosphorylase</fullName>
        <shortName evidence="9">TMP pyrophosphorylase</shortName>
        <shortName evidence="9">TMP-PPase</shortName>
    </alternativeName>
</protein>
<dbReference type="Proteomes" id="UP000237682">
    <property type="component" value="Unassembled WGS sequence"/>
</dbReference>
<comment type="pathway">
    <text evidence="1 9 11">Cofactor biosynthesis; thiamine diphosphate biosynthesis; thiamine phosphate from 4-amino-2-methyl-5-diphosphomethylpyrimidine and 4-methyl-5-(2-phosphoethyl)-thiazole: step 1/1.</text>
</comment>
<feature type="binding site" evidence="9">
    <location>
        <begin position="184"/>
        <end position="185"/>
    </location>
    <ligand>
        <name>2-[(2R,5Z)-2-carboxy-4-methylthiazol-5(2H)-ylidene]ethyl phosphate</name>
        <dbReference type="ChEBI" id="CHEBI:62899"/>
    </ligand>
</feature>
<evidence type="ECO:0000259" key="12">
    <source>
        <dbReference type="Pfam" id="PF02581"/>
    </source>
</evidence>
<evidence type="ECO:0000256" key="3">
    <source>
        <dbReference type="ARBA" id="ARBA00022723"/>
    </source>
</evidence>
<comment type="catalytic activity">
    <reaction evidence="8 9 10">
        <text>2-[(2R,5Z)-2-carboxy-4-methylthiazol-5(2H)-ylidene]ethyl phosphate + 4-amino-2-methyl-5-(diphosphooxymethyl)pyrimidine + 2 H(+) = thiamine phosphate + CO2 + diphosphate</text>
        <dbReference type="Rhea" id="RHEA:47844"/>
        <dbReference type="ChEBI" id="CHEBI:15378"/>
        <dbReference type="ChEBI" id="CHEBI:16526"/>
        <dbReference type="ChEBI" id="CHEBI:33019"/>
        <dbReference type="ChEBI" id="CHEBI:37575"/>
        <dbReference type="ChEBI" id="CHEBI:57841"/>
        <dbReference type="ChEBI" id="CHEBI:62899"/>
        <dbReference type="EC" id="2.5.1.3"/>
    </reaction>
</comment>
<evidence type="ECO:0000256" key="8">
    <source>
        <dbReference type="ARBA" id="ARBA00047883"/>
    </source>
</evidence>
<dbReference type="AlphaFoldDB" id="A0A2S9QA95"/>
<keyword evidence="5 9" id="KW-0784">Thiamine biosynthesis</keyword>
<comment type="function">
    <text evidence="9">Condenses 4-methyl-5-(beta-hydroxyethyl)thiazole monophosphate (THZ-P) and 2-methyl-4-amino-5-hydroxymethyl pyrimidine pyrophosphate (HMP-PP) to form thiamine monophosphate (TMP).</text>
</comment>
<dbReference type="PANTHER" id="PTHR20857">
    <property type="entry name" value="THIAMINE-PHOSPHATE PYROPHOSPHORYLASE"/>
    <property type="match status" value="1"/>
</dbReference>
<reference evidence="13 14" key="1">
    <citation type="submission" date="2018-02" db="EMBL/GenBank/DDBJ databases">
        <title>Whole genome sequencing of endophytic bacterium.</title>
        <authorList>
            <person name="Eedara R."/>
            <person name="Podile A.R."/>
        </authorList>
    </citation>
    <scope>NUCLEOTIDE SEQUENCE [LARGE SCALE GENOMIC DNA]</scope>
    <source>
        <strain evidence="13 14">RP1T</strain>
    </source>
</reference>
<accession>A0A2S9QA95</accession>
<comment type="catalytic activity">
    <reaction evidence="7 9 10">
        <text>2-(2-carboxy-4-methylthiazol-5-yl)ethyl phosphate + 4-amino-2-methyl-5-(diphosphooxymethyl)pyrimidine + 2 H(+) = thiamine phosphate + CO2 + diphosphate</text>
        <dbReference type="Rhea" id="RHEA:47848"/>
        <dbReference type="ChEBI" id="CHEBI:15378"/>
        <dbReference type="ChEBI" id="CHEBI:16526"/>
        <dbReference type="ChEBI" id="CHEBI:33019"/>
        <dbReference type="ChEBI" id="CHEBI:37575"/>
        <dbReference type="ChEBI" id="CHEBI:57841"/>
        <dbReference type="ChEBI" id="CHEBI:62890"/>
        <dbReference type="EC" id="2.5.1.3"/>
    </reaction>
</comment>
<feature type="binding site" evidence="9">
    <location>
        <position position="67"/>
    </location>
    <ligand>
        <name>4-amino-2-methyl-5-(diphosphooxymethyl)pyrimidine</name>
        <dbReference type="ChEBI" id="CHEBI:57841"/>
    </ligand>
</feature>
<evidence type="ECO:0000256" key="9">
    <source>
        <dbReference type="HAMAP-Rule" id="MF_00097"/>
    </source>
</evidence>
<dbReference type="InterPro" id="IPR013785">
    <property type="entry name" value="Aldolase_TIM"/>
</dbReference>
<dbReference type="GO" id="GO:0005737">
    <property type="term" value="C:cytoplasm"/>
    <property type="evidence" value="ECO:0007669"/>
    <property type="project" value="TreeGrafter"/>
</dbReference>
<comment type="similarity">
    <text evidence="9 10">Belongs to the thiamine-phosphate synthase family.</text>
</comment>
<feature type="binding site" evidence="9">
    <location>
        <position position="135"/>
    </location>
    <ligand>
        <name>4-amino-2-methyl-5-(diphosphooxymethyl)pyrimidine</name>
        <dbReference type="ChEBI" id="CHEBI:57841"/>
    </ligand>
</feature>
<feature type="binding site" evidence="9">
    <location>
        <position position="68"/>
    </location>
    <ligand>
        <name>Mg(2+)</name>
        <dbReference type="ChEBI" id="CHEBI:18420"/>
    </ligand>
</feature>
<evidence type="ECO:0000313" key="13">
    <source>
        <dbReference type="EMBL" id="PRH86230.1"/>
    </source>
</evidence>
<dbReference type="SUPFAM" id="SSF51391">
    <property type="entry name" value="Thiamin phosphate synthase"/>
    <property type="match status" value="1"/>
</dbReference>
<dbReference type="EMBL" id="PUEJ01000006">
    <property type="protein sequence ID" value="PRH86230.1"/>
    <property type="molecule type" value="Genomic_DNA"/>
</dbReference>
<feature type="binding site" evidence="9">
    <location>
        <position position="87"/>
    </location>
    <ligand>
        <name>Mg(2+)</name>
        <dbReference type="ChEBI" id="CHEBI:18420"/>
    </ligand>
</feature>
<evidence type="ECO:0000256" key="7">
    <source>
        <dbReference type="ARBA" id="ARBA00047851"/>
    </source>
</evidence>
<dbReference type="GO" id="GO:0009228">
    <property type="term" value="P:thiamine biosynthetic process"/>
    <property type="evidence" value="ECO:0007669"/>
    <property type="project" value="UniProtKB-KW"/>
</dbReference>
<proteinExistence type="inferred from homology"/>